<dbReference type="EC" id="2.7.13.3" evidence="3"/>
<evidence type="ECO:0000256" key="4">
    <source>
        <dbReference type="ARBA" id="ARBA00022519"/>
    </source>
</evidence>
<dbReference type="GO" id="GO:0005886">
    <property type="term" value="C:plasma membrane"/>
    <property type="evidence" value="ECO:0007669"/>
    <property type="project" value="UniProtKB-SubCell"/>
</dbReference>
<keyword evidence="8" id="KW-0418">Kinase</keyword>
<keyword evidence="9" id="KW-0067">ATP-binding</keyword>
<protein>
    <recommendedName>
        <fullName evidence="3">histidine kinase</fullName>
        <ecNumber evidence="3">2.7.13.3</ecNumber>
    </recommendedName>
</protein>
<dbReference type="InterPro" id="IPR003594">
    <property type="entry name" value="HATPase_dom"/>
</dbReference>
<keyword evidence="17" id="KW-1185">Reference proteome</keyword>
<evidence type="ECO:0000256" key="7">
    <source>
        <dbReference type="ARBA" id="ARBA00022741"/>
    </source>
</evidence>
<dbReference type="SMART" id="SM00387">
    <property type="entry name" value="HATPase_c"/>
    <property type="match status" value="1"/>
</dbReference>
<dbReference type="EMBL" id="CP076448">
    <property type="protein sequence ID" value="QXM25854.1"/>
    <property type="molecule type" value="Genomic_DNA"/>
</dbReference>
<dbReference type="PROSITE" id="PS50109">
    <property type="entry name" value="HIS_KIN"/>
    <property type="match status" value="1"/>
</dbReference>
<comment type="catalytic activity">
    <reaction evidence="1">
        <text>ATP + protein L-histidine = ADP + protein N-phospho-L-histidine.</text>
        <dbReference type="EC" id="2.7.13.3"/>
    </reaction>
</comment>
<evidence type="ECO:0000256" key="12">
    <source>
        <dbReference type="ARBA" id="ARBA00023136"/>
    </source>
</evidence>
<evidence type="ECO:0000256" key="10">
    <source>
        <dbReference type="ARBA" id="ARBA00022989"/>
    </source>
</evidence>
<dbReference type="InterPro" id="IPR003660">
    <property type="entry name" value="HAMP_dom"/>
</dbReference>
<evidence type="ECO:0000256" key="8">
    <source>
        <dbReference type="ARBA" id="ARBA00022777"/>
    </source>
</evidence>
<dbReference type="SMART" id="SM00304">
    <property type="entry name" value="HAMP"/>
    <property type="match status" value="1"/>
</dbReference>
<dbReference type="InterPro" id="IPR050980">
    <property type="entry name" value="2C_sensor_his_kinase"/>
</dbReference>
<dbReference type="RefSeq" id="WP_218286906.1">
    <property type="nucleotide sequence ID" value="NZ_CP076448.1"/>
</dbReference>
<dbReference type="CDD" id="cd00075">
    <property type="entry name" value="HATPase"/>
    <property type="match status" value="1"/>
</dbReference>
<accession>A0A975YKK3</accession>
<evidence type="ECO:0000256" key="9">
    <source>
        <dbReference type="ARBA" id="ARBA00022840"/>
    </source>
</evidence>
<dbReference type="Pfam" id="PF02518">
    <property type="entry name" value="HATPase_c"/>
    <property type="match status" value="1"/>
</dbReference>
<dbReference type="GO" id="GO:0000155">
    <property type="term" value="F:phosphorelay sensor kinase activity"/>
    <property type="evidence" value="ECO:0007669"/>
    <property type="project" value="InterPro"/>
</dbReference>
<evidence type="ECO:0000259" key="15">
    <source>
        <dbReference type="PROSITE" id="PS50885"/>
    </source>
</evidence>
<evidence type="ECO:0000256" key="11">
    <source>
        <dbReference type="ARBA" id="ARBA00023012"/>
    </source>
</evidence>
<dbReference type="KEGG" id="elio:KO353_06545"/>
<dbReference type="AlphaFoldDB" id="A0A975YKK3"/>
<evidence type="ECO:0000256" key="5">
    <source>
        <dbReference type="ARBA" id="ARBA00022679"/>
    </source>
</evidence>
<dbReference type="SMART" id="SM00388">
    <property type="entry name" value="HisKA"/>
    <property type="match status" value="1"/>
</dbReference>
<dbReference type="InterPro" id="IPR005467">
    <property type="entry name" value="His_kinase_dom"/>
</dbReference>
<feature type="transmembrane region" description="Helical" evidence="13">
    <location>
        <begin position="153"/>
        <end position="179"/>
    </location>
</feature>
<keyword evidence="5" id="KW-0808">Transferase</keyword>
<proteinExistence type="predicted"/>
<sequence length="446" mass="48424">MRARLKRLLPRTLFGRSVLIIVTPLIVLQAVALQIFYGTHWEVVSRRLAAAVAGDIAMIVEMLARHPGEETLAWVTREAFARLELVIRLEPGAVLPEEPDPRTGPAEAELAAALAERVRLPFRIAWPRTERAVEIAVQLPDGLLHVEAPAKRLFTGTVTVFVIWLIGSALILFAVAVLFMNNQVKPIRRLAAAAEAFGKGQDVAPIKPEGAEEVRLAAASFNRMRERIARFLAQRTEMLAGVSHDLRTPITRMRLGLAMLTPRLGEEDRAEAAALERDLAEMEAMIEAYLAFARGEGAEQAQPADLAELIEEVARKARRNGAVVTVEAEPSLVVPLRVDAMRRCLTNLVDNARRHAAHVWLGAARSVRPSGGAAVQITVDDDGPGIPPEQREHAFRPFVRLGATAGAGGTGLGLSIARDIVRAHGGEIALEESPRGGLRARISLPA</sequence>
<evidence type="ECO:0000313" key="16">
    <source>
        <dbReference type="EMBL" id="QXM25854.1"/>
    </source>
</evidence>
<dbReference type="CDD" id="cd00082">
    <property type="entry name" value="HisKA"/>
    <property type="match status" value="1"/>
</dbReference>
<evidence type="ECO:0000259" key="14">
    <source>
        <dbReference type="PROSITE" id="PS50109"/>
    </source>
</evidence>
<reference evidence="16" key="1">
    <citation type="submission" date="2021-06" db="EMBL/GenBank/DDBJ databases">
        <title>Elioraea tepida, sp. nov., a moderately thermophilic aerobic anoxygenic phototrophic bacterium isolated from an alkaline siliceous hot spring mat community in Yellowstone National Park, WY, USA.</title>
        <authorList>
            <person name="Saini M.K."/>
            <person name="Yoshida S."/>
            <person name="Sebastian A."/>
            <person name="Hirose S."/>
            <person name="Hara E."/>
            <person name="Tamaki H."/>
            <person name="Soulier N.T."/>
            <person name="Albert I."/>
            <person name="Hanada S."/>
            <person name="Bryant D.A."/>
            <person name="Tank M."/>
        </authorList>
    </citation>
    <scope>NUCLEOTIDE SEQUENCE</scope>
    <source>
        <strain evidence="16">MS-P2</strain>
    </source>
</reference>
<dbReference type="InterPro" id="IPR003661">
    <property type="entry name" value="HisK_dim/P_dom"/>
</dbReference>
<dbReference type="PROSITE" id="PS50885">
    <property type="entry name" value="HAMP"/>
    <property type="match status" value="1"/>
</dbReference>
<dbReference type="Proteomes" id="UP000694001">
    <property type="component" value="Chromosome"/>
</dbReference>
<comment type="subcellular location">
    <subcellularLocation>
        <location evidence="2">Cell inner membrane</location>
        <topology evidence="2">Multi-pass membrane protein</topology>
    </subcellularLocation>
</comment>
<dbReference type="CDD" id="cd06225">
    <property type="entry name" value="HAMP"/>
    <property type="match status" value="1"/>
</dbReference>
<feature type="domain" description="HAMP" evidence="15">
    <location>
        <begin position="181"/>
        <end position="233"/>
    </location>
</feature>
<dbReference type="PANTHER" id="PTHR44936:SF5">
    <property type="entry name" value="SENSOR HISTIDINE KINASE ENVZ"/>
    <property type="match status" value="1"/>
</dbReference>
<keyword evidence="7" id="KW-0547">Nucleotide-binding</keyword>
<keyword evidence="11" id="KW-0902">Two-component regulatory system</keyword>
<feature type="transmembrane region" description="Helical" evidence="13">
    <location>
        <begin position="12"/>
        <end position="37"/>
    </location>
</feature>
<evidence type="ECO:0000256" key="1">
    <source>
        <dbReference type="ARBA" id="ARBA00000085"/>
    </source>
</evidence>
<keyword evidence="12 13" id="KW-0472">Membrane</keyword>
<dbReference type="GO" id="GO:0005524">
    <property type="term" value="F:ATP binding"/>
    <property type="evidence" value="ECO:0007669"/>
    <property type="project" value="UniProtKB-KW"/>
</dbReference>
<keyword evidence="6 13" id="KW-0812">Transmembrane</keyword>
<feature type="domain" description="Histidine kinase" evidence="14">
    <location>
        <begin position="241"/>
        <end position="446"/>
    </location>
</feature>
<evidence type="ECO:0000256" key="3">
    <source>
        <dbReference type="ARBA" id="ARBA00012438"/>
    </source>
</evidence>
<evidence type="ECO:0000256" key="13">
    <source>
        <dbReference type="SAM" id="Phobius"/>
    </source>
</evidence>
<dbReference type="Pfam" id="PF00512">
    <property type="entry name" value="HisKA"/>
    <property type="match status" value="1"/>
</dbReference>
<gene>
    <name evidence="16" type="ORF">KO353_06545</name>
</gene>
<organism evidence="16 17">
    <name type="scientific">Elioraea tepida</name>
    <dbReference type="NCBI Taxonomy" id="2843330"/>
    <lineage>
        <taxon>Bacteria</taxon>
        <taxon>Pseudomonadati</taxon>
        <taxon>Pseudomonadota</taxon>
        <taxon>Alphaproteobacteria</taxon>
        <taxon>Acetobacterales</taxon>
        <taxon>Elioraeaceae</taxon>
        <taxon>Elioraea</taxon>
    </lineage>
</organism>
<evidence type="ECO:0000256" key="6">
    <source>
        <dbReference type="ARBA" id="ARBA00022692"/>
    </source>
</evidence>
<keyword evidence="4" id="KW-1003">Cell membrane</keyword>
<evidence type="ECO:0000256" key="2">
    <source>
        <dbReference type="ARBA" id="ARBA00004429"/>
    </source>
</evidence>
<keyword evidence="4" id="KW-0997">Cell inner membrane</keyword>
<keyword evidence="10 13" id="KW-1133">Transmembrane helix</keyword>
<dbReference type="Pfam" id="PF00672">
    <property type="entry name" value="HAMP"/>
    <property type="match status" value="1"/>
</dbReference>
<evidence type="ECO:0000313" key="17">
    <source>
        <dbReference type="Proteomes" id="UP000694001"/>
    </source>
</evidence>
<name>A0A975YKK3_9PROT</name>
<dbReference type="PANTHER" id="PTHR44936">
    <property type="entry name" value="SENSOR PROTEIN CREC"/>
    <property type="match status" value="1"/>
</dbReference>